<reference evidence="2 3" key="1">
    <citation type="submission" date="2019-03" db="EMBL/GenBank/DDBJ databases">
        <title>Genomic Encyclopedia of Archaeal and Bacterial Type Strains, Phase II (KMG-II): from individual species to whole genera.</title>
        <authorList>
            <person name="Goeker M."/>
        </authorList>
    </citation>
    <scope>NUCLEOTIDE SEQUENCE [LARGE SCALE GENOMIC DNA]</scope>
    <source>
        <strain evidence="2 3">DSM 19035</strain>
    </source>
</reference>
<comment type="caution">
    <text evidence="2">The sequence shown here is derived from an EMBL/GenBank/DDBJ whole genome shotgun (WGS) entry which is preliminary data.</text>
</comment>
<name>A0A4R6SUR2_9SPHI</name>
<sequence length="86" mass="9578">MNRTILQSSLLAIVAVAGAFTNKTTNTNNQIRYEQYTTPLLQCSQITCSNIESEMYCGHSSSSTLYLLSTGILCLLPIYDDFVYKP</sequence>
<keyword evidence="1" id="KW-0732">Signal</keyword>
<feature type="signal peptide" evidence="1">
    <location>
        <begin position="1"/>
        <end position="19"/>
    </location>
</feature>
<accession>A0A4R6SUR2</accession>
<proteinExistence type="predicted"/>
<protein>
    <recommendedName>
        <fullName evidence="4">Secreted protein</fullName>
    </recommendedName>
</protein>
<evidence type="ECO:0008006" key="4">
    <source>
        <dbReference type="Google" id="ProtNLM"/>
    </source>
</evidence>
<evidence type="ECO:0000313" key="3">
    <source>
        <dbReference type="Proteomes" id="UP000295620"/>
    </source>
</evidence>
<dbReference type="AlphaFoldDB" id="A0A4R6SUR2"/>
<gene>
    <name evidence="2" type="ORF">ATK78_2984</name>
</gene>
<feature type="chain" id="PRO_5020193510" description="Secreted protein" evidence="1">
    <location>
        <begin position="20"/>
        <end position="86"/>
    </location>
</feature>
<evidence type="ECO:0000313" key="2">
    <source>
        <dbReference type="EMBL" id="TDQ08470.1"/>
    </source>
</evidence>
<dbReference type="Proteomes" id="UP000295620">
    <property type="component" value="Unassembled WGS sequence"/>
</dbReference>
<dbReference type="EMBL" id="SNYC01000005">
    <property type="protein sequence ID" value="TDQ08470.1"/>
    <property type="molecule type" value="Genomic_DNA"/>
</dbReference>
<evidence type="ECO:0000256" key="1">
    <source>
        <dbReference type="SAM" id="SignalP"/>
    </source>
</evidence>
<organism evidence="2 3">
    <name type="scientific">Pedobacter metabolipauper</name>
    <dbReference type="NCBI Taxonomy" id="425513"/>
    <lineage>
        <taxon>Bacteria</taxon>
        <taxon>Pseudomonadati</taxon>
        <taxon>Bacteroidota</taxon>
        <taxon>Sphingobacteriia</taxon>
        <taxon>Sphingobacteriales</taxon>
        <taxon>Sphingobacteriaceae</taxon>
        <taxon>Pedobacter</taxon>
    </lineage>
</organism>
<keyword evidence="3" id="KW-1185">Reference proteome</keyword>